<feature type="compositionally biased region" description="Polar residues" evidence="2">
    <location>
        <begin position="377"/>
        <end position="391"/>
    </location>
</feature>
<proteinExistence type="predicted"/>
<keyword evidence="1" id="KW-0175">Coiled coil</keyword>
<name>A0AAD7K5C1_9AGAR</name>
<feature type="region of interest" description="Disordered" evidence="2">
    <location>
        <begin position="1"/>
        <end position="20"/>
    </location>
</feature>
<dbReference type="EMBL" id="JARKIB010000007">
    <property type="protein sequence ID" value="KAJ7778533.1"/>
    <property type="molecule type" value="Genomic_DNA"/>
</dbReference>
<feature type="coiled-coil region" evidence="1">
    <location>
        <begin position="257"/>
        <end position="315"/>
    </location>
</feature>
<evidence type="ECO:0000313" key="3">
    <source>
        <dbReference type="EMBL" id="KAJ7778533.1"/>
    </source>
</evidence>
<keyword evidence="4" id="KW-1185">Reference proteome</keyword>
<accession>A0AAD7K5C1</accession>
<protein>
    <submittedName>
        <fullName evidence="3">Uncharacterized protein</fullName>
    </submittedName>
</protein>
<reference evidence="3" key="1">
    <citation type="submission" date="2023-03" db="EMBL/GenBank/DDBJ databases">
        <title>Massive genome expansion in bonnet fungi (Mycena s.s.) driven by repeated elements and novel gene families across ecological guilds.</title>
        <authorList>
            <consortium name="Lawrence Berkeley National Laboratory"/>
            <person name="Harder C.B."/>
            <person name="Miyauchi S."/>
            <person name="Viragh M."/>
            <person name="Kuo A."/>
            <person name="Thoen E."/>
            <person name="Andreopoulos B."/>
            <person name="Lu D."/>
            <person name="Skrede I."/>
            <person name="Drula E."/>
            <person name="Henrissat B."/>
            <person name="Morin E."/>
            <person name="Kohler A."/>
            <person name="Barry K."/>
            <person name="LaButti K."/>
            <person name="Morin E."/>
            <person name="Salamov A."/>
            <person name="Lipzen A."/>
            <person name="Mereny Z."/>
            <person name="Hegedus B."/>
            <person name="Baldrian P."/>
            <person name="Stursova M."/>
            <person name="Weitz H."/>
            <person name="Taylor A."/>
            <person name="Grigoriev I.V."/>
            <person name="Nagy L.G."/>
            <person name="Martin F."/>
            <person name="Kauserud H."/>
        </authorList>
    </citation>
    <scope>NUCLEOTIDE SEQUENCE</scope>
    <source>
        <strain evidence="3">CBHHK182m</strain>
    </source>
</reference>
<feature type="compositionally biased region" description="Polar residues" evidence="2">
    <location>
        <begin position="1"/>
        <end position="17"/>
    </location>
</feature>
<feature type="compositionally biased region" description="Acidic residues" evidence="2">
    <location>
        <begin position="63"/>
        <end position="89"/>
    </location>
</feature>
<feature type="region of interest" description="Disordered" evidence="2">
    <location>
        <begin position="42"/>
        <end position="99"/>
    </location>
</feature>
<feature type="compositionally biased region" description="Polar residues" evidence="2">
    <location>
        <begin position="165"/>
        <end position="177"/>
    </location>
</feature>
<feature type="region of interest" description="Disordered" evidence="2">
    <location>
        <begin position="162"/>
        <end position="183"/>
    </location>
</feature>
<gene>
    <name evidence="3" type="ORF">B0H16DRAFT_1503886</name>
</gene>
<dbReference type="AlphaFoldDB" id="A0AAD7K5C1"/>
<organism evidence="3 4">
    <name type="scientific">Mycena metata</name>
    <dbReference type="NCBI Taxonomy" id="1033252"/>
    <lineage>
        <taxon>Eukaryota</taxon>
        <taxon>Fungi</taxon>
        <taxon>Dikarya</taxon>
        <taxon>Basidiomycota</taxon>
        <taxon>Agaricomycotina</taxon>
        <taxon>Agaricomycetes</taxon>
        <taxon>Agaricomycetidae</taxon>
        <taxon>Agaricales</taxon>
        <taxon>Marasmiineae</taxon>
        <taxon>Mycenaceae</taxon>
        <taxon>Mycena</taxon>
    </lineage>
</organism>
<feature type="region of interest" description="Disordered" evidence="2">
    <location>
        <begin position="333"/>
        <end position="391"/>
    </location>
</feature>
<dbReference type="Proteomes" id="UP001215598">
    <property type="component" value="Unassembled WGS sequence"/>
</dbReference>
<evidence type="ECO:0000256" key="2">
    <source>
        <dbReference type="SAM" id="MobiDB-lite"/>
    </source>
</evidence>
<evidence type="ECO:0000256" key="1">
    <source>
        <dbReference type="SAM" id="Coils"/>
    </source>
</evidence>
<sequence>MSLAHTTMIPSGDTEGQPSAWAALLSVQKENARLRKLVAENGPATKMVTRSAMRRRVSFQIPGEEDELEDETEEEEEEEEEEKETEDKSDEVQSAEERSRLKKLVRWDKTRLKSLESGLKTLAADKAKLLEAQQLFDTQRTELTKFHEQLLAAKAEIEAERTRSQRQNAADAQQTMNRCKEAERRVKGERRELEGRIKGDWARVVEWKRQLEVDTEKLRVERSRMGQSSSWLVGENARLEELSARLEADNTHLVSQNANLAQTATDLQQENGRIEELLDDSKRAVARIQNKKAQLEELNRELMERERVAQDMLNAVTADLERARGIREEDNALHCFSPPQSHSSPGFMLASPPQSSPTLRSRKRGRAALHDDEDYENTNARVSKKSTMTAAGTTLKLRPRGAAVTRETIAKITTGAPSIIVQRLPLVPPTPQRANSISRPSTAIC</sequence>
<evidence type="ECO:0000313" key="4">
    <source>
        <dbReference type="Proteomes" id="UP001215598"/>
    </source>
</evidence>
<comment type="caution">
    <text evidence="3">The sequence shown here is derived from an EMBL/GenBank/DDBJ whole genome shotgun (WGS) entry which is preliminary data.</text>
</comment>